<dbReference type="EMBL" id="LAZR01000276">
    <property type="protein sequence ID" value="KKN77603.1"/>
    <property type="molecule type" value="Genomic_DNA"/>
</dbReference>
<gene>
    <name evidence="1" type="ORF">LCGC14_0358780</name>
</gene>
<organism evidence="1">
    <name type="scientific">marine sediment metagenome</name>
    <dbReference type="NCBI Taxonomy" id="412755"/>
    <lineage>
        <taxon>unclassified sequences</taxon>
        <taxon>metagenomes</taxon>
        <taxon>ecological metagenomes</taxon>
    </lineage>
</organism>
<dbReference type="InterPro" id="IPR029063">
    <property type="entry name" value="SAM-dependent_MTases_sf"/>
</dbReference>
<dbReference type="SUPFAM" id="SSF53335">
    <property type="entry name" value="S-adenosyl-L-methionine-dependent methyltransferases"/>
    <property type="match status" value="1"/>
</dbReference>
<sequence>MARRFEDKGNDMTDKIILDLCGGTGAWSKPYAGAGYDVRVITLPEQDVRTYQPPADVYGVLAAPPCTEFSLAKGSLPRDFESAIKTVDACLKIIWQCRFRDKLAFWCLENPKGFLRQFLGNPPMSVRYWQFGDGMDKPTDLWGYFERPKRIYKQPPALLRDWNKIKAIQGSNGVSRAAVRAITPAGFAQAFFKANP</sequence>
<protein>
    <recommendedName>
        <fullName evidence="2">DNA (cytosine-5-)-methyltransferase</fullName>
    </recommendedName>
</protein>
<name>A0A0F9WGT9_9ZZZZ</name>
<accession>A0A0F9WGT9</accession>
<proteinExistence type="predicted"/>
<evidence type="ECO:0000313" key="1">
    <source>
        <dbReference type="EMBL" id="KKN77603.1"/>
    </source>
</evidence>
<reference evidence="1" key="1">
    <citation type="journal article" date="2015" name="Nature">
        <title>Complex archaea that bridge the gap between prokaryotes and eukaryotes.</title>
        <authorList>
            <person name="Spang A."/>
            <person name="Saw J.H."/>
            <person name="Jorgensen S.L."/>
            <person name="Zaremba-Niedzwiedzka K."/>
            <person name="Martijn J."/>
            <person name="Lind A.E."/>
            <person name="van Eijk R."/>
            <person name="Schleper C."/>
            <person name="Guy L."/>
            <person name="Ettema T.J."/>
        </authorList>
    </citation>
    <scope>NUCLEOTIDE SEQUENCE</scope>
</reference>
<dbReference type="AlphaFoldDB" id="A0A0F9WGT9"/>
<evidence type="ECO:0008006" key="2">
    <source>
        <dbReference type="Google" id="ProtNLM"/>
    </source>
</evidence>
<comment type="caution">
    <text evidence="1">The sequence shown here is derived from an EMBL/GenBank/DDBJ whole genome shotgun (WGS) entry which is preliminary data.</text>
</comment>